<dbReference type="Gene3D" id="3.10.129.10">
    <property type="entry name" value="Hotdog Thioesterase"/>
    <property type="match status" value="1"/>
</dbReference>
<dbReference type="Pfam" id="PF13279">
    <property type="entry name" value="4HBT_2"/>
    <property type="match status" value="1"/>
</dbReference>
<dbReference type="PANTHER" id="PTHR31793:SF27">
    <property type="entry name" value="NOVEL THIOESTERASE SUPERFAMILY DOMAIN AND SAPOSIN A-TYPE DOMAIN CONTAINING PROTEIN (0610012H03RIK)"/>
    <property type="match status" value="1"/>
</dbReference>
<dbReference type="STRING" id="1121485.GCA_000426485_02288"/>
<organism evidence="3 4">
    <name type="scientific">Dysgonomonas capnocytophagoides</name>
    <dbReference type="NCBI Taxonomy" id="45254"/>
    <lineage>
        <taxon>Bacteria</taxon>
        <taxon>Pseudomonadati</taxon>
        <taxon>Bacteroidota</taxon>
        <taxon>Bacteroidia</taxon>
        <taxon>Bacteroidales</taxon>
        <taxon>Dysgonomonadaceae</taxon>
        <taxon>Dysgonomonas</taxon>
    </lineage>
</organism>
<dbReference type="AlphaFoldDB" id="A0A4Y8L5A7"/>
<proteinExistence type="inferred from homology"/>
<keyword evidence="2" id="KW-0378">Hydrolase</keyword>
<dbReference type="RefSeq" id="WP_134435947.1">
    <property type="nucleotide sequence ID" value="NZ_SOML01000003.1"/>
</dbReference>
<dbReference type="EMBL" id="SOML01000003">
    <property type="protein sequence ID" value="TFD97477.1"/>
    <property type="molecule type" value="Genomic_DNA"/>
</dbReference>
<accession>A0A4Y8L5A7</accession>
<evidence type="ECO:0000256" key="2">
    <source>
        <dbReference type="ARBA" id="ARBA00022801"/>
    </source>
</evidence>
<protein>
    <submittedName>
        <fullName evidence="3">Acyl-CoA thioesterase</fullName>
    </submittedName>
</protein>
<dbReference type="GO" id="GO:0047617">
    <property type="term" value="F:fatty acyl-CoA hydrolase activity"/>
    <property type="evidence" value="ECO:0007669"/>
    <property type="project" value="TreeGrafter"/>
</dbReference>
<reference evidence="3 4" key="1">
    <citation type="submission" date="2019-03" db="EMBL/GenBank/DDBJ databases">
        <title>San Antonio Military Medical Center submission to MRSN (WRAIR), pending publication.</title>
        <authorList>
            <person name="Blyth D.M."/>
            <person name="Mccarthy S.L."/>
            <person name="Schall S.E."/>
            <person name="Stam J.A."/>
            <person name="Ong A.C."/>
            <person name="Mcgann P.T."/>
        </authorList>
    </citation>
    <scope>NUCLEOTIDE SEQUENCE [LARGE SCALE GENOMIC DNA]</scope>
    <source>
        <strain evidence="3 4">MRSN571793</strain>
    </source>
</reference>
<dbReference type="SUPFAM" id="SSF54637">
    <property type="entry name" value="Thioesterase/thiol ester dehydrase-isomerase"/>
    <property type="match status" value="1"/>
</dbReference>
<sequence>MDDISFKHTIPLQLRTNDLDRFGHINNAVYFTFYDLGKTNYVETVCPDVDWEKEAIVVVQINVNFMSQIFGTDHIAVQTAITSIGTKSFELAQQVIDIDTQEVKCFCRSVMVTYDLALHKSKPLPDVWIKAICQYEGKDLVKKK</sequence>
<gene>
    <name evidence="3" type="ORF">E2605_07365</name>
</gene>
<dbReference type="InterPro" id="IPR029069">
    <property type="entry name" value="HotDog_dom_sf"/>
</dbReference>
<evidence type="ECO:0000313" key="4">
    <source>
        <dbReference type="Proteomes" id="UP000297861"/>
    </source>
</evidence>
<keyword evidence="4" id="KW-1185">Reference proteome</keyword>
<dbReference type="OrthoDB" id="9791529at2"/>
<dbReference type="PANTHER" id="PTHR31793">
    <property type="entry name" value="4-HYDROXYBENZOYL-COA THIOESTERASE FAMILY MEMBER"/>
    <property type="match status" value="1"/>
</dbReference>
<dbReference type="Proteomes" id="UP000297861">
    <property type="component" value="Unassembled WGS sequence"/>
</dbReference>
<comment type="similarity">
    <text evidence="1">Belongs to the 4-hydroxybenzoyl-CoA thioesterase family.</text>
</comment>
<dbReference type="CDD" id="cd00586">
    <property type="entry name" value="4HBT"/>
    <property type="match status" value="1"/>
</dbReference>
<name>A0A4Y8L5A7_9BACT</name>
<comment type="caution">
    <text evidence="3">The sequence shown here is derived from an EMBL/GenBank/DDBJ whole genome shotgun (WGS) entry which is preliminary data.</text>
</comment>
<evidence type="ECO:0000256" key="1">
    <source>
        <dbReference type="ARBA" id="ARBA00005953"/>
    </source>
</evidence>
<dbReference type="InterPro" id="IPR050563">
    <property type="entry name" value="4-hydroxybenzoyl-CoA_TE"/>
</dbReference>
<evidence type="ECO:0000313" key="3">
    <source>
        <dbReference type="EMBL" id="TFD97477.1"/>
    </source>
</evidence>